<feature type="chain" id="PRO_5008381643" description="Transglycosylase SLT domain-containing protein" evidence="1">
    <location>
        <begin position="22"/>
        <end position="454"/>
    </location>
</feature>
<keyword evidence="4" id="KW-1185">Reference proteome</keyword>
<dbReference type="InterPro" id="IPR023346">
    <property type="entry name" value="Lysozyme-like_dom_sf"/>
</dbReference>
<reference evidence="3 4" key="1">
    <citation type="submission" date="2016-06" db="EMBL/GenBank/DDBJ databases">
        <authorList>
            <person name="Kjaerup R.B."/>
            <person name="Dalgaard T.S."/>
            <person name="Juul-Madsen H.R."/>
        </authorList>
    </citation>
    <scope>NUCLEOTIDE SEQUENCE [LARGE SCALE GENOMIC DNA]</scope>
    <source>
        <strain evidence="3">2</strain>
    </source>
</reference>
<evidence type="ECO:0000313" key="4">
    <source>
        <dbReference type="Proteomes" id="UP000199600"/>
    </source>
</evidence>
<gene>
    <name evidence="3" type="ORF">PROAA_20010</name>
</gene>
<dbReference type="EMBL" id="FLQY01000112">
    <property type="protein sequence ID" value="SBT06832.1"/>
    <property type="molecule type" value="Genomic_DNA"/>
</dbReference>
<dbReference type="SUPFAM" id="SSF53955">
    <property type="entry name" value="Lysozyme-like"/>
    <property type="match status" value="1"/>
</dbReference>
<keyword evidence="1" id="KW-0732">Signal</keyword>
<dbReference type="Proteomes" id="UP000199600">
    <property type="component" value="Unassembled WGS sequence"/>
</dbReference>
<dbReference type="Pfam" id="PF01464">
    <property type="entry name" value="SLT"/>
    <property type="match status" value="1"/>
</dbReference>
<evidence type="ECO:0000313" key="3">
    <source>
        <dbReference type="EMBL" id="SBT06832.1"/>
    </source>
</evidence>
<proteinExistence type="predicted"/>
<evidence type="ECO:0000259" key="2">
    <source>
        <dbReference type="Pfam" id="PF01464"/>
    </source>
</evidence>
<dbReference type="RefSeq" id="WP_186410651.1">
    <property type="nucleotide sequence ID" value="NZ_FLQY01000112.1"/>
</dbReference>
<dbReference type="Gene3D" id="1.10.530.10">
    <property type="match status" value="1"/>
</dbReference>
<feature type="domain" description="Transglycosylase SLT" evidence="2">
    <location>
        <begin position="305"/>
        <end position="411"/>
    </location>
</feature>
<dbReference type="CDD" id="cd00254">
    <property type="entry name" value="LT-like"/>
    <property type="match status" value="1"/>
</dbReference>
<evidence type="ECO:0000256" key="1">
    <source>
        <dbReference type="SAM" id="SignalP"/>
    </source>
</evidence>
<feature type="signal peptide" evidence="1">
    <location>
        <begin position="1"/>
        <end position="21"/>
    </location>
</feature>
<organism evidence="3 4">
    <name type="scientific">Candidatus Propionivibrio aalborgensis</name>
    <dbReference type="NCBI Taxonomy" id="1860101"/>
    <lineage>
        <taxon>Bacteria</taxon>
        <taxon>Pseudomonadati</taxon>
        <taxon>Pseudomonadota</taxon>
        <taxon>Betaproteobacteria</taxon>
        <taxon>Rhodocyclales</taxon>
        <taxon>Rhodocyclaceae</taxon>
        <taxon>Propionivibrio</taxon>
    </lineage>
</organism>
<protein>
    <recommendedName>
        <fullName evidence="2">Transglycosylase SLT domain-containing protein</fullName>
    </recommendedName>
</protein>
<name>A0A1A8XQU6_9RHOO</name>
<dbReference type="AlphaFoldDB" id="A0A1A8XQU6"/>
<accession>A0A1A8XQU6</accession>
<sequence length="454" mass="49442">MKPLVPLFLVLLLGLVTPGQARDAGPNPWEVLGDVLRKGKPAPVDAARPAAPVSKVEASELWDAFLTNVVKRSAGESGDASRRQEFLFVLLSGRYDGLSMLASEAPVSDPLRELFVLSWDRLAPALRNLAGDLDAKAANPFRALAEAGDALKKAQGFGDSLGIHITPETLRQLARLVLPAKAGDPLAYDLALDPELRRVFGFGAPLPPAEPSLLLSVSLPSLPSNPLSWLMPTAFAAPLAAPLPFDPETAALAKRLNNWLPTPSELPDYLLEMRTLLQRTADTTLKQRESAGRALAEPFHALYRHLVLATAWQESCWRQFVRRKGKVQPIQSGVGAVGLMQVYPVVWRGFYDVTGLQTDVGYNGRAGAEILHHYLRDYAIGKREHTAVGDADNLARGTYAVYNGGPGHLTRISKPKLRADLREIDNSFFEKYQAVKAGNELDVGKCFTGLDLPR</sequence>
<dbReference type="InterPro" id="IPR008258">
    <property type="entry name" value="Transglycosylase_SLT_dom_1"/>
</dbReference>